<organism evidence="1">
    <name type="scientific">Haemonchus placei</name>
    <name type="common">Barber's pole worm</name>
    <dbReference type="NCBI Taxonomy" id="6290"/>
    <lineage>
        <taxon>Eukaryota</taxon>
        <taxon>Metazoa</taxon>
        <taxon>Ecdysozoa</taxon>
        <taxon>Nematoda</taxon>
        <taxon>Chromadorea</taxon>
        <taxon>Rhabditida</taxon>
        <taxon>Rhabditina</taxon>
        <taxon>Rhabditomorpha</taxon>
        <taxon>Strongyloidea</taxon>
        <taxon>Trichostrongylidae</taxon>
        <taxon>Haemonchus</taxon>
    </lineage>
</organism>
<name>A0A0N4VZK2_HAEPC</name>
<evidence type="ECO:0000313" key="1">
    <source>
        <dbReference type="WBParaSite" id="HPLM_0000272401-mRNA-1"/>
    </source>
</evidence>
<reference evidence="1" key="1">
    <citation type="submission" date="2017-02" db="UniProtKB">
        <authorList>
            <consortium name="WormBaseParasite"/>
        </authorList>
    </citation>
    <scope>IDENTIFICATION</scope>
</reference>
<protein>
    <submittedName>
        <fullName evidence="1">Methyltransf_11 domain-containing protein</fullName>
    </submittedName>
</protein>
<dbReference type="AlphaFoldDB" id="A0A0N4VZK2"/>
<accession>A0A0N4VZK2</accession>
<dbReference type="WBParaSite" id="HPLM_0000272401-mRNA-1">
    <property type="protein sequence ID" value="HPLM_0000272401-mRNA-1"/>
    <property type="gene ID" value="HPLM_0000272401"/>
</dbReference>
<sequence length="130" mass="14608">LPTNNKFAYPGCKKFWRPRSDEIEEGRFDIVSGVEALLSEEVVEVLEKVVVGWSEVGVCRVWQSFVTELVQLLQGGLCDVGARVVVEKDRPLPVHQSRAHEPQLPVHFVDILTISFSCDGFAWIQKAVTD</sequence>
<proteinExistence type="predicted"/>